<evidence type="ECO:0000313" key="1">
    <source>
        <dbReference type="EMBL" id="MDA0137260.1"/>
    </source>
</evidence>
<sequence>MSAITAGWGITAARILAEVDGIGRFANEAKLASYPASRPSMHPPVDSNAIA</sequence>
<name>A0ABT4RG30_9ACTN</name>
<dbReference type="Proteomes" id="UP001147700">
    <property type="component" value="Unassembled WGS sequence"/>
</dbReference>
<evidence type="ECO:0008006" key="3">
    <source>
        <dbReference type="Google" id="ProtNLM"/>
    </source>
</evidence>
<protein>
    <recommendedName>
        <fullName evidence="3">IS110 family transposase</fullName>
    </recommendedName>
</protein>
<reference evidence="1" key="1">
    <citation type="submission" date="2022-10" db="EMBL/GenBank/DDBJ databases">
        <title>The WGS of Solirubrobacter sp. CPCC 204708.</title>
        <authorList>
            <person name="Jiang Z."/>
        </authorList>
    </citation>
    <scope>NUCLEOTIDE SEQUENCE</scope>
    <source>
        <strain evidence="1">CPCC 204708</strain>
    </source>
</reference>
<evidence type="ECO:0000313" key="2">
    <source>
        <dbReference type="Proteomes" id="UP001147700"/>
    </source>
</evidence>
<gene>
    <name evidence="1" type="ORF">OJ962_07130</name>
</gene>
<dbReference type="RefSeq" id="WP_238932267.1">
    <property type="nucleotide sequence ID" value="NZ_JAPCID010000008.1"/>
</dbReference>
<comment type="caution">
    <text evidence="1">The sequence shown here is derived from an EMBL/GenBank/DDBJ whole genome shotgun (WGS) entry which is preliminary data.</text>
</comment>
<accession>A0ABT4RG30</accession>
<dbReference type="EMBL" id="JAPCID010000008">
    <property type="protein sequence ID" value="MDA0137260.1"/>
    <property type="molecule type" value="Genomic_DNA"/>
</dbReference>
<keyword evidence="2" id="KW-1185">Reference proteome</keyword>
<organism evidence="1 2">
    <name type="scientific">Solirubrobacter deserti</name>
    <dbReference type="NCBI Taxonomy" id="2282478"/>
    <lineage>
        <taxon>Bacteria</taxon>
        <taxon>Bacillati</taxon>
        <taxon>Actinomycetota</taxon>
        <taxon>Thermoleophilia</taxon>
        <taxon>Solirubrobacterales</taxon>
        <taxon>Solirubrobacteraceae</taxon>
        <taxon>Solirubrobacter</taxon>
    </lineage>
</organism>
<proteinExistence type="predicted"/>